<reference evidence="1 2" key="1">
    <citation type="submission" date="2019-10" db="EMBL/GenBank/DDBJ databases">
        <authorList>
            <person name="Palmer J.M."/>
        </authorList>
    </citation>
    <scope>NUCLEOTIDE SEQUENCE [LARGE SCALE GENOMIC DNA]</scope>
    <source>
        <strain evidence="1 2">TWF718</strain>
    </source>
</reference>
<accession>A0AAN8MS79</accession>
<dbReference type="EMBL" id="JAVHNR010000004">
    <property type="protein sequence ID" value="KAK6344745.1"/>
    <property type="molecule type" value="Genomic_DNA"/>
</dbReference>
<dbReference type="AlphaFoldDB" id="A0AAN8MS79"/>
<gene>
    <name evidence="1" type="ORF">TWF718_006702</name>
</gene>
<comment type="caution">
    <text evidence="1">The sequence shown here is derived from an EMBL/GenBank/DDBJ whole genome shotgun (WGS) entry which is preliminary data.</text>
</comment>
<evidence type="ECO:0000313" key="1">
    <source>
        <dbReference type="EMBL" id="KAK6344745.1"/>
    </source>
</evidence>
<organism evidence="1 2">
    <name type="scientific">Orbilia javanica</name>
    <dbReference type="NCBI Taxonomy" id="47235"/>
    <lineage>
        <taxon>Eukaryota</taxon>
        <taxon>Fungi</taxon>
        <taxon>Dikarya</taxon>
        <taxon>Ascomycota</taxon>
        <taxon>Pezizomycotina</taxon>
        <taxon>Orbiliomycetes</taxon>
        <taxon>Orbiliales</taxon>
        <taxon>Orbiliaceae</taxon>
        <taxon>Orbilia</taxon>
    </lineage>
</organism>
<proteinExistence type="predicted"/>
<evidence type="ECO:0000313" key="2">
    <source>
        <dbReference type="Proteomes" id="UP001313282"/>
    </source>
</evidence>
<name>A0AAN8MS79_9PEZI</name>
<keyword evidence="2" id="KW-1185">Reference proteome</keyword>
<protein>
    <submittedName>
        <fullName evidence="1">Uncharacterized protein</fullName>
    </submittedName>
</protein>
<sequence length="322" mass="36484">MPTRSPNSPYFLRSFQKLPTAASLSEPKPPEYIGRPDLSLDFSGGIKSTCQICLTPKRGVWRKEIGKSVCLECLDDNVVRADVVQKIPNIDLTKLPGFQAMFYLAGVPNSKIHISKRSMSNCYWLPSVKKEASKAYNLPWAEIPQKYPELNDIRPLASPREIRDYKDKVREKIITMVVDRFHQELGTLFTGILTPDAFCAMLNSEQSGREINVVVPAEGQTDQANAAWVGARVEDVYILYFGPLYSTFPQPYIRYYTKGRLWGVISRTLLHRLTSGGIYRGTCELCATSRIKRYDLGATEFLVHVAQYHPAKLLSLDKTWKP</sequence>
<dbReference type="Proteomes" id="UP001313282">
    <property type="component" value="Unassembled WGS sequence"/>
</dbReference>